<proteinExistence type="predicted"/>
<evidence type="ECO:0000313" key="1">
    <source>
        <dbReference type="EMBL" id="JAH51538.1"/>
    </source>
</evidence>
<organism evidence="1">
    <name type="scientific">Anguilla anguilla</name>
    <name type="common">European freshwater eel</name>
    <name type="synonym">Muraena anguilla</name>
    <dbReference type="NCBI Taxonomy" id="7936"/>
    <lineage>
        <taxon>Eukaryota</taxon>
        <taxon>Metazoa</taxon>
        <taxon>Chordata</taxon>
        <taxon>Craniata</taxon>
        <taxon>Vertebrata</taxon>
        <taxon>Euteleostomi</taxon>
        <taxon>Actinopterygii</taxon>
        <taxon>Neopterygii</taxon>
        <taxon>Teleostei</taxon>
        <taxon>Anguilliformes</taxon>
        <taxon>Anguillidae</taxon>
        <taxon>Anguilla</taxon>
    </lineage>
</organism>
<dbReference type="AlphaFoldDB" id="A0A0E9TFN6"/>
<sequence>MSPSNTEMSKKGMALLTFLPAFREF</sequence>
<accession>A0A0E9TFN6</accession>
<reference evidence="1" key="1">
    <citation type="submission" date="2014-11" db="EMBL/GenBank/DDBJ databases">
        <authorList>
            <person name="Amaro Gonzalez C."/>
        </authorList>
    </citation>
    <scope>NUCLEOTIDE SEQUENCE</scope>
</reference>
<dbReference type="EMBL" id="GBXM01057039">
    <property type="protein sequence ID" value="JAH51538.1"/>
    <property type="molecule type" value="Transcribed_RNA"/>
</dbReference>
<reference evidence="1" key="2">
    <citation type="journal article" date="2015" name="Fish Shellfish Immunol.">
        <title>Early steps in the European eel (Anguilla anguilla)-Vibrio vulnificus interaction in the gills: Role of the RtxA13 toxin.</title>
        <authorList>
            <person name="Callol A."/>
            <person name="Pajuelo D."/>
            <person name="Ebbesson L."/>
            <person name="Teles M."/>
            <person name="MacKenzie S."/>
            <person name="Amaro C."/>
        </authorList>
    </citation>
    <scope>NUCLEOTIDE SEQUENCE</scope>
</reference>
<name>A0A0E9TFN6_ANGAN</name>
<protein>
    <submittedName>
        <fullName evidence="1">Uncharacterized protein</fullName>
    </submittedName>
</protein>